<accession>N1Q5Y7</accession>
<evidence type="ECO:0000313" key="3">
    <source>
        <dbReference type="Proteomes" id="UP000016932"/>
    </source>
</evidence>
<dbReference type="RefSeq" id="XP_007920928.1">
    <property type="nucleotide sequence ID" value="XM_007922737.1"/>
</dbReference>
<dbReference type="eggNOG" id="ENOG502RZZS">
    <property type="taxonomic scope" value="Eukaryota"/>
</dbReference>
<feature type="region of interest" description="Disordered" evidence="1">
    <location>
        <begin position="363"/>
        <end position="468"/>
    </location>
</feature>
<reference evidence="2 3" key="1">
    <citation type="journal article" date="2012" name="PLoS Pathog.">
        <title>Diverse lifestyles and strategies of plant pathogenesis encoded in the genomes of eighteen Dothideomycetes fungi.</title>
        <authorList>
            <person name="Ohm R.A."/>
            <person name="Feau N."/>
            <person name="Henrissat B."/>
            <person name="Schoch C.L."/>
            <person name="Horwitz B.A."/>
            <person name="Barry K.W."/>
            <person name="Condon B.J."/>
            <person name="Copeland A.C."/>
            <person name="Dhillon B."/>
            <person name="Glaser F."/>
            <person name="Hesse C.N."/>
            <person name="Kosti I."/>
            <person name="LaButti K."/>
            <person name="Lindquist E.A."/>
            <person name="Lucas S."/>
            <person name="Salamov A.A."/>
            <person name="Bradshaw R.E."/>
            <person name="Ciuffetti L."/>
            <person name="Hamelin R.C."/>
            <person name="Kema G.H.J."/>
            <person name="Lawrence C."/>
            <person name="Scott J.A."/>
            <person name="Spatafora J.W."/>
            <person name="Turgeon B.G."/>
            <person name="de Wit P.J.G.M."/>
            <person name="Zhong S."/>
            <person name="Goodwin S.B."/>
            <person name="Grigoriev I.V."/>
        </authorList>
    </citation>
    <scope>NUCLEOTIDE SEQUENCE [LARGE SCALE GENOMIC DNA]</scope>
    <source>
        <strain evidence="2 3">CIRAD86</strain>
    </source>
</reference>
<dbReference type="STRING" id="383855.N1Q5Y7"/>
<proteinExistence type="predicted"/>
<dbReference type="OrthoDB" id="5578001at2759"/>
<dbReference type="Proteomes" id="UP000016932">
    <property type="component" value="Unassembled WGS sequence"/>
</dbReference>
<evidence type="ECO:0000256" key="1">
    <source>
        <dbReference type="SAM" id="MobiDB-lite"/>
    </source>
</evidence>
<feature type="compositionally biased region" description="Basic and acidic residues" evidence="1">
    <location>
        <begin position="426"/>
        <end position="436"/>
    </location>
</feature>
<feature type="compositionally biased region" description="Polar residues" evidence="1">
    <location>
        <begin position="321"/>
        <end position="330"/>
    </location>
</feature>
<organism evidence="2 3">
    <name type="scientific">Pseudocercospora fijiensis (strain CIRAD86)</name>
    <name type="common">Black leaf streak disease fungus</name>
    <name type="synonym">Mycosphaerella fijiensis</name>
    <dbReference type="NCBI Taxonomy" id="383855"/>
    <lineage>
        <taxon>Eukaryota</taxon>
        <taxon>Fungi</taxon>
        <taxon>Dikarya</taxon>
        <taxon>Ascomycota</taxon>
        <taxon>Pezizomycotina</taxon>
        <taxon>Dothideomycetes</taxon>
        <taxon>Dothideomycetidae</taxon>
        <taxon>Mycosphaerellales</taxon>
        <taxon>Mycosphaerellaceae</taxon>
        <taxon>Pseudocercospora</taxon>
    </lineage>
</organism>
<feature type="region of interest" description="Disordered" evidence="1">
    <location>
        <begin position="273"/>
        <end position="302"/>
    </location>
</feature>
<dbReference type="HOGENOM" id="CLU_038616_0_0_1"/>
<evidence type="ECO:0000313" key="2">
    <source>
        <dbReference type="EMBL" id="EME87525.1"/>
    </source>
</evidence>
<feature type="compositionally biased region" description="Basic and acidic residues" evidence="1">
    <location>
        <begin position="449"/>
        <end position="458"/>
    </location>
</feature>
<name>N1Q5Y7_PSEFD</name>
<keyword evidence="3" id="KW-1185">Reference proteome</keyword>
<feature type="region of interest" description="Disordered" evidence="1">
    <location>
        <begin position="315"/>
        <end position="343"/>
    </location>
</feature>
<protein>
    <submittedName>
        <fullName evidence="2">Uncharacterized protein</fullName>
    </submittedName>
</protein>
<gene>
    <name evidence="2" type="ORF">MYCFIDRAFT_205704</name>
</gene>
<dbReference type="VEuPathDB" id="FungiDB:MYCFIDRAFT_205704"/>
<sequence length="531" mass="58663">MPITTVKLRDSNLPPCERFGCLARGAAGGNSNFTQLVSARGNIPDAVHPELSSAGPYHHLSFGALLGGYPTLLMTTLCHYQAKLLSVTGTVCYIQQLLILFRESFVLTVPNSNFTHLHNMHLAPPPNPRDLLPPLLACLPTSFVSSRPPPALLPLLSPILRQRVNFLASSTAPSDGWLPLLSWDAKRGARLPATVENMNLEPHPVSGELELDEVSPAKYRRLDEETLQSRLEVDQFNLLPIFVWCEKDEHGGTEPGWKLSELRTVDDLEDGTEWYDSPLEANDAANPRITPSAPTNGASARPQHIEEEYDDANDDYWGLYDQTQGHTPAQRSPAPPSMTNRNAVSGDAEADYYARYGQEVQPAMDAHDPDEEQPELGQSSLRGDSLVQAPPPRTDSADYYASLQPHASWKPDQQMHDSAHASATERSPEKAHEHLSMPRPISPTYSHSSVERLEERAAEMSSPSNDTAQLAVKQHISTDVKSLYRLAKASGMDRAEFQRVVQRELEVLSMMDQDDYEGCMEAMTGIIGTAY</sequence>
<dbReference type="AlphaFoldDB" id="N1Q5Y7"/>
<dbReference type="KEGG" id="pfj:MYCFIDRAFT_205704"/>
<dbReference type="EMBL" id="KB446555">
    <property type="protein sequence ID" value="EME87525.1"/>
    <property type="molecule type" value="Genomic_DNA"/>
</dbReference>
<dbReference type="GeneID" id="19336421"/>